<dbReference type="SMART" id="SM00213">
    <property type="entry name" value="UBQ"/>
    <property type="match status" value="1"/>
</dbReference>
<feature type="domain" description="Ubiquitin-like" evidence="1">
    <location>
        <begin position="1"/>
        <end position="73"/>
    </location>
</feature>
<evidence type="ECO:0000259" key="1">
    <source>
        <dbReference type="PROSITE" id="PS50053"/>
    </source>
</evidence>
<name>A0A818P1V0_9BILA</name>
<accession>A0A818P1V0</accession>
<dbReference type="SUPFAM" id="SSF54236">
    <property type="entry name" value="Ubiquitin-like"/>
    <property type="match status" value="1"/>
</dbReference>
<comment type="caution">
    <text evidence="2">The sequence shown here is derived from an EMBL/GenBank/DDBJ whole genome shotgun (WGS) entry which is preliminary data.</text>
</comment>
<proteinExistence type="predicted"/>
<protein>
    <recommendedName>
        <fullName evidence="1">Ubiquitin-like domain-containing protein</fullName>
    </recommendedName>
</protein>
<dbReference type="Proteomes" id="UP000663872">
    <property type="component" value="Unassembled WGS sequence"/>
</dbReference>
<reference evidence="2" key="1">
    <citation type="submission" date="2021-02" db="EMBL/GenBank/DDBJ databases">
        <authorList>
            <person name="Nowell W R."/>
        </authorList>
    </citation>
    <scope>NUCLEOTIDE SEQUENCE</scope>
</reference>
<gene>
    <name evidence="2" type="ORF">GRG538_LOCUS23292</name>
</gene>
<organism evidence="2 3">
    <name type="scientific">Rotaria socialis</name>
    <dbReference type="NCBI Taxonomy" id="392032"/>
    <lineage>
        <taxon>Eukaryota</taxon>
        <taxon>Metazoa</taxon>
        <taxon>Spiralia</taxon>
        <taxon>Gnathifera</taxon>
        <taxon>Rotifera</taxon>
        <taxon>Eurotatoria</taxon>
        <taxon>Bdelloidea</taxon>
        <taxon>Philodinida</taxon>
        <taxon>Philodinidae</taxon>
        <taxon>Rotaria</taxon>
    </lineage>
</organism>
<dbReference type="EMBL" id="CAJNYT010003914">
    <property type="protein sequence ID" value="CAF3613440.1"/>
    <property type="molecule type" value="Genomic_DNA"/>
</dbReference>
<dbReference type="InterPro" id="IPR000626">
    <property type="entry name" value="Ubiquitin-like_dom"/>
</dbReference>
<dbReference type="InterPro" id="IPR029071">
    <property type="entry name" value="Ubiquitin-like_domsf"/>
</dbReference>
<dbReference type="Gene3D" id="3.10.20.90">
    <property type="entry name" value="Phosphatidylinositol 3-kinase Catalytic Subunit, Chain A, domain 1"/>
    <property type="match status" value="1"/>
</dbReference>
<dbReference type="Pfam" id="PF00240">
    <property type="entry name" value="ubiquitin"/>
    <property type="match status" value="1"/>
</dbReference>
<dbReference type="PROSITE" id="PS50053">
    <property type="entry name" value="UBIQUITIN_2"/>
    <property type="match status" value="1"/>
</dbReference>
<dbReference type="AlphaFoldDB" id="A0A818P1V0"/>
<evidence type="ECO:0000313" key="2">
    <source>
        <dbReference type="EMBL" id="CAF3613440.1"/>
    </source>
</evidence>
<evidence type="ECO:0000313" key="3">
    <source>
        <dbReference type="Proteomes" id="UP000663872"/>
    </source>
</evidence>
<sequence length="233" mass="27003">MKIRIKRSMGLRKTYAFNVQPSTTIQELKTRLHKRADDLDMATIGLSFNGKMLDEDDKALTHYNVEEDSVLVLSNLLGDASDTDSLEVKFVDVSESEGLKRVEWSTTGKKWRQVQHGMCLEGKCIKSKCEAHDQMVIIPIGYGTFDVLRDSDTNSKCPMCKEYVEPIICSFNNCWWKYKGKRKEKDDDRNPPQECNGDWKQADDACHYFDEQTSEMVIWRQLIFEVIKDKPQQ</sequence>